<dbReference type="EMBL" id="PQGE01000014">
    <property type="protein sequence ID" value="POP43335.1"/>
    <property type="molecule type" value="Genomic_DNA"/>
</dbReference>
<accession>A0A2P5GQJ9</accession>
<dbReference type="Proteomes" id="UP000247005">
    <property type="component" value="Unassembled WGS sequence"/>
</dbReference>
<dbReference type="Pfam" id="PF04448">
    <property type="entry name" value="DUF551"/>
    <property type="match status" value="1"/>
</dbReference>
<dbReference type="Proteomes" id="UP000237073">
    <property type="component" value="Unassembled WGS sequence"/>
</dbReference>
<dbReference type="EMBL" id="PQGD01000007">
    <property type="protein sequence ID" value="POP48852.1"/>
    <property type="molecule type" value="Genomic_DNA"/>
</dbReference>
<organism evidence="3 5">
    <name type="scientific">Superficieibacter electus</name>
    <dbReference type="NCBI Taxonomy" id="2022662"/>
    <lineage>
        <taxon>Bacteria</taxon>
        <taxon>Pseudomonadati</taxon>
        <taxon>Pseudomonadota</taxon>
        <taxon>Gammaproteobacteria</taxon>
        <taxon>Enterobacterales</taxon>
        <taxon>Enterobacteriaceae</taxon>
        <taxon>Superficieibacter</taxon>
    </lineage>
</organism>
<dbReference type="AlphaFoldDB" id="A0A2P5GQJ9"/>
<reference evidence="4 5" key="1">
    <citation type="submission" date="2018-01" db="EMBL/GenBank/DDBJ databases">
        <title>Superficieibacter electus gen. nov., sp. nov., an extended-spectrum beta-lactamase possessing member of the Enterobacteriaceae family, isolated from intensive care unit surfaces.</title>
        <authorList>
            <person name="Potter R.F."/>
            <person name="D'Souza A.W."/>
        </authorList>
    </citation>
    <scope>NUCLEOTIDE SEQUENCE [LARGE SCALE GENOMIC DNA]</scope>
    <source>
        <strain evidence="3 5">BP-1</strain>
        <strain evidence="2 4">BP-2</strain>
    </source>
</reference>
<dbReference type="RefSeq" id="WP_133159261.1">
    <property type="nucleotide sequence ID" value="NZ_PQGD01000007.1"/>
</dbReference>
<evidence type="ECO:0000313" key="3">
    <source>
        <dbReference type="EMBL" id="POP48852.1"/>
    </source>
</evidence>
<dbReference type="InterPro" id="IPR007539">
    <property type="entry name" value="DUF551"/>
</dbReference>
<sequence>TADGIIDMHECGYVEGWNSFRAAMLTSEPVSNRDELADEVTEGMQQAKENLSQWLQEGKQIFDPAYLEDRNSPVIPKRWIPVSERMPEDSQWCAVNTEYGYYVQCWSEGQGWLGDDISIPNIDVTHWMPLPAAPKPEVK</sequence>
<comment type="caution">
    <text evidence="3">The sequence shown here is derived from an EMBL/GenBank/DDBJ whole genome shotgun (WGS) entry which is preliminary data.</text>
</comment>
<proteinExistence type="predicted"/>
<name>A0A2P5GQJ9_9ENTR</name>
<evidence type="ECO:0000313" key="5">
    <source>
        <dbReference type="Proteomes" id="UP000247005"/>
    </source>
</evidence>
<evidence type="ECO:0000313" key="4">
    <source>
        <dbReference type="Proteomes" id="UP000237073"/>
    </source>
</evidence>
<evidence type="ECO:0000313" key="2">
    <source>
        <dbReference type="EMBL" id="POP43335.1"/>
    </source>
</evidence>
<gene>
    <name evidence="3" type="ORF">CHU32_09645</name>
    <name evidence="2" type="ORF">CHU33_15760</name>
</gene>
<feature type="non-terminal residue" evidence="3">
    <location>
        <position position="1"/>
    </location>
</feature>
<feature type="domain" description="DUF551" evidence="1">
    <location>
        <begin position="79"/>
        <end position="135"/>
    </location>
</feature>
<protein>
    <recommendedName>
        <fullName evidence="1">DUF551 domain-containing protein</fullName>
    </recommendedName>
</protein>
<evidence type="ECO:0000259" key="1">
    <source>
        <dbReference type="Pfam" id="PF04448"/>
    </source>
</evidence>
<dbReference type="OrthoDB" id="5678344at2"/>
<keyword evidence="4" id="KW-1185">Reference proteome</keyword>